<gene>
    <name evidence="3" type="ORF">JIG36_24445</name>
</gene>
<reference evidence="3 4" key="1">
    <citation type="submission" date="2021-01" db="EMBL/GenBank/DDBJ databases">
        <title>Actinoplanes sp. nov. LDG1-06 isolated from lichen.</title>
        <authorList>
            <person name="Saeng-In P."/>
            <person name="Phongsopitanun W."/>
            <person name="Kanchanasin P."/>
            <person name="Yuki M."/>
            <person name="Kudo T."/>
            <person name="Ohkuma M."/>
            <person name="Tanasupawat S."/>
        </authorList>
    </citation>
    <scope>NUCLEOTIDE SEQUENCE [LARGE SCALE GENOMIC DNA]</scope>
    <source>
        <strain evidence="3 4">LDG1-06</strain>
    </source>
</reference>
<comment type="similarity">
    <text evidence="1">Belongs to the glycosyl hydrolase 13 family.</text>
</comment>
<feature type="domain" description="Glycosyl hydrolase family 13 catalytic" evidence="2">
    <location>
        <begin position="15"/>
        <end position="417"/>
    </location>
</feature>
<sequence>MLQNHDWWRDAVIYQVYPRSFADSDGDGMGDLPGITGRLPHLRELGVDAVWLSPFYPSPQHDAGYDVADYRGVDPRFGGLGDADKLITEAHHLGLKVIVDLVPNHTSSEHAWFQAALAAGPGSPERERYIFRDGEGAGDQPPNSWKSVFGGDAWERTPDGQWYLHLFDVSQPDLNWDNPEVREEFLSILRFWLDRGVDGFRVDVAHGLVKERNLADWTNTSTILGGLDPAGPPPPMWDQEGVHEIYQSWRRVLDEYEGGRILVAEAWVAPASRLARYVRPDEMHQAFNFPYLDAPWKPAELRQVIDDSLAANNAVGATTTWVLSNHDVVRHASRLGFPVGTPRVPGIGAEDPQPDTALGLRRARAATLLMLGLPGSAYLYQGEELGLPEHTTMPDEFREDPAWERSGHTERGRDGCRVPLPWEADAPSYGFGPADASWLPQPATWAEYALDRQQGVAGSTWELYHSALGLRREHGLGRGSVAWQDGPFAFRNGDVLVVTNFGAEPVELPAGARVLLSSEPLDDDGRVPTDVTVWAVV</sequence>
<evidence type="ECO:0000259" key="2">
    <source>
        <dbReference type="SMART" id="SM00642"/>
    </source>
</evidence>
<organism evidence="3 4">
    <name type="scientific">Paractinoplanes ovalisporus</name>
    <dbReference type="NCBI Taxonomy" id="2810368"/>
    <lineage>
        <taxon>Bacteria</taxon>
        <taxon>Bacillati</taxon>
        <taxon>Actinomycetota</taxon>
        <taxon>Actinomycetes</taxon>
        <taxon>Micromonosporales</taxon>
        <taxon>Micromonosporaceae</taxon>
        <taxon>Paractinoplanes</taxon>
    </lineage>
</organism>
<dbReference type="InterPro" id="IPR006047">
    <property type="entry name" value="GH13_cat_dom"/>
</dbReference>
<keyword evidence="3" id="KW-0378">Hydrolase</keyword>
<dbReference type="Pfam" id="PF11941">
    <property type="entry name" value="DUF3459"/>
    <property type="match status" value="1"/>
</dbReference>
<dbReference type="InterPro" id="IPR022567">
    <property type="entry name" value="DUF3459"/>
</dbReference>
<dbReference type="EMBL" id="JAENHP010000008">
    <property type="protein sequence ID" value="MBM2618713.1"/>
    <property type="molecule type" value="Genomic_DNA"/>
</dbReference>
<evidence type="ECO:0000313" key="3">
    <source>
        <dbReference type="EMBL" id="MBM2618713.1"/>
    </source>
</evidence>
<dbReference type="SUPFAM" id="SSF51445">
    <property type="entry name" value="(Trans)glycosidases"/>
    <property type="match status" value="1"/>
</dbReference>
<dbReference type="GO" id="GO:0016787">
    <property type="term" value="F:hydrolase activity"/>
    <property type="evidence" value="ECO:0007669"/>
    <property type="project" value="UniProtKB-KW"/>
</dbReference>
<dbReference type="CDD" id="cd11332">
    <property type="entry name" value="AmyAc_OligoGlu_TS"/>
    <property type="match status" value="1"/>
</dbReference>
<dbReference type="InterPro" id="IPR017853">
    <property type="entry name" value="GH"/>
</dbReference>
<comment type="caution">
    <text evidence="3">The sequence shown here is derived from an EMBL/GenBank/DDBJ whole genome shotgun (WGS) entry which is preliminary data.</text>
</comment>
<dbReference type="PANTHER" id="PTHR10357">
    <property type="entry name" value="ALPHA-AMYLASE FAMILY MEMBER"/>
    <property type="match status" value="1"/>
</dbReference>
<dbReference type="Gene3D" id="3.20.20.80">
    <property type="entry name" value="Glycosidases"/>
    <property type="match status" value="2"/>
</dbReference>
<evidence type="ECO:0000256" key="1">
    <source>
        <dbReference type="ARBA" id="ARBA00008061"/>
    </source>
</evidence>
<dbReference type="Pfam" id="PF00128">
    <property type="entry name" value="Alpha-amylase"/>
    <property type="match status" value="1"/>
</dbReference>
<protein>
    <submittedName>
        <fullName evidence="3">Glycoside hydrolase family 13 protein</fullName>
    </submittedName>
</protein>
<dbReference type="PANTHER" id="PTHR10357:SF179">
    <property type="entry name" value="NEUTRAL AND BASIC AMINO ACID TRANSPORT PROTEIN RBAT"/>
    <property type="match status" value="1"/>
</dbReference>
<dbReference type="InterPro" id="IPR045857">
    <property type="entry name" value="O16G_dom_2"/>
</dbReference>
<name>A0ABS2AH80_9ACTN</name>
<evidence type="ECO:0000313" key="4">
    <source>
        <dbReference type="Proteomes" id="UP000632138"/>
    </source>
</evidence>
<dbReference type="RefSeq" id="WP_203378734.1">
    <property type="nucleotide sequence ID" value="NZ_JAENHP010000008.1"/>
</dbReference>
<dbReference type="SMART" id="SM00642">
    <property type="entry name" value="Aamy"/>
    <property type="match status" value="1"/>
</dbReference>
<proteinExistence type="inferred from homology"/>
<dbReference type="Gene3D" id="3.90.400.10">
    <property type="entry name" value="Oligo-1,6-glucosidase, Domain 2"/>
    <property type="match status" value="1"/>
</dbReference>
<accession>A0ABS2AH80</accession>
<dbReference type="Proteomes" id="UP000632138">
    <property type="component" value="Unassembled WGS sequence"/>
</dbReference>
<keyword evidence="4" id="KW-1185">Reference proteome</keyword>